<dbReference type="PANTHER" id="PTHR43566:SF2">
    <property type="entry name" value="DUF4143 DOMAIN-CONTAINING PROTEIN"/>
    <property type="match status" value="1"/>
</dbReference>
<dbReference type="AlphaFoldDB" id="A0A1X7DE59"/>
<evidence type="ECO:0008006" key="5">
    <source>
        <dbReference type="Google" id="ProtNLM"/>
    </source>
</evidence>
<dbReference type="InterPro" id="IPR041682">
    <property type="entry name" value="AAA_14"/>
</dbReference>
<dbReference type="EMBL" id="FXAC01000011">
    <property type="protein sequence ID" value="SMF13940.1"/>
    <property type="molecule type" value="Genomic_DNA"/>
</dbReference>
<gene>
    <name evidence="3" type="ORF">SAMN06296028_11116</name>
</gene>
<evidence type="ECO:0000259" key="2">
    <source>
        <dbReference type="Pfam" id="PF13635"/>
    </source>
</evidence>
<reference evidence="4" key="1">
    <citation type="submission" date="2017-04" db="EMBL/GenBank/DDBJ databases">
        <authorList>
            <person name="Varghese N."/>
            <person name="Submissions S."/>
        </authorList>
    </citation>
    <scope>NUCLEOTIDE SEQUENCE [LARGE SCALE GENOMIC DNA]</scope>
    <source>
        <strain evidence="4">NIO-1021</strain>
    </source>
</reference>
<dbReference type="RefSeq" id="WP_085107088.1">
    <property type="nucleotide sequence ID" value="NZ_FXAC01000011.1"/>
</dbReference>
<accession>A0A1X7DE59</accession>
<dbReference type="Pfam" id="PF13635">
    <property type="entry name" value="DUF4143"/>
    <property type="match status" value="1"/>
</dbReference>
<feature type="domain" description="AAA" evidence="1">
    <location>
        <begin position="21"/>
        <end position="130"/>
    </location>
</feature>
<proteinExistence type="predicted"/>
<sequence length="422" mass="45068">MSYTRRVVDLELDDLFGEVAALALDGPKAVGKTTTAEQRADGLVKLDSKAVREPVSADPQIILRRPRPLLVDEWQKVPEVWDVVRRAVDEDAAGGQFLLTGSASPQDGTVQHSGAGRIGRLRMRPMTLAERGLETPTVSLAAVLAGRDSIQGESTMGLPEYVEEIVASGFPGMRGLSARARGFQLDSYLRNAVERDVPEQGLAVRRPEAMMAWLRAYASASSTTASYSQILDAATPGHSEKPARATAESYRQVLASLWLLDPVPAWSPVGSPMTRLGQAPKHHLADPALAARLLGLGADALLGGKGEPLRPQAGSMLGMLFESLATLCVRVAAQAAEADIAHLRTRNGDHEVDLVVVRPDGGVVGVEVKLAAAVSDSDGKHLRWLRDQLGSRFVDGLIITTGPIAYRRRDGIAVVPLALFGP</sequence>
<name>A0A1X7DE59_9MICC</name>
<evidence type="ECO:0000259" key="1">
    <source>
        <dbReference type="Pfam" id="PF13173"/>
    </source>
</evidence>
<keyword evidence="4" id="KW-1185">Reference proteome</keyword>
<dbReference type="Pfam" id="PF13173">
    <property type="entry name" value="AAA_14"/>
    <property type="match status" value="1"/>
</dbReference>
<evidence type="ECO:0000313" key="4">
    <source>
        <dbReference type="Proteomes" id="UP000192929"/>
    </source>
</evidence>
<feature type="domain" description="DUF4143" evidence="2">
    <location>
        <begin position="194"/>
        <end position="370"/>
    </location>
</feature>
<organism evidence="3 4">
    <name type="scientific">Kocuria marina subsp. indica</name>
    <dbReference type="NCBI Taxonomy" id="1049583"/>
    <lineage>
        <taxon>Bacteria</taxon>
        <taxon>Bacillati</taxon>
        <taxon>Actinomycetota</taxon>
        <taxon>Actinomycetes</taxon>
        <taxon>Micrococcales</taxon>
        <taxon>Micrococcaceae</taxon>
        <taxon>Kocuria</taxon>
    </lineage>
</organism>
<dbReference type="PANTHER" id="PTHR43566">
    <property type="entry name" value="CONSERVED PROTEIN"/>
    <property type="match status" value="1"/>
</dbReference>
<dbReference type="Proteomes" id="UP000192929">
    <property type="component" value="Unassembled WGS sequence"/>
</dbReference>
<evidence type="ECO:0000313" key="3">
    <source>
        <dbReference type="EMBL" id="SMF13940.1"/>
    </source>
</evidence>
<dbReference type="InterPro" id="IPR025420">
    <property type="entry name" value="DUF4143"/>
</dbReference>
<protein>
    <recommendedName>
        <fullName evidence="5">ATP-binding protein</fullName>
    </recommendedName>
</protein>